<sequence>MAQDAQDPASQPTTDPAGHSSSDTTLEGESRSQEPRRGTVTSSTSHSQSSQPLASAENSAHDRPSTPAVRTLPAWIRSVEIPEDESDATTRLLPSELDDAVVAQHNHSPYAKQKPSLDQAGQEHEDQIDPATGFRVSRWIRFARSVAYPRTTSSLEEKPVTWDWLNENLGDYSNPWNSTNDGSDAEQGVRETRWRARRRTWIGRLQSNLLKSPIVPLVFRLTVWIFSLCALALGGSIHHLSQIYSRPQGPSADMAIIVDAVALVYLVYITYDEYTGKPLGLRSPKAKMRLILLDIFFIVFDSANLSLAFASLSDVQGSCTNSVINHHLDAKNDTICDWQTALASVLLIALIAWLLTFTISVFRVIMGNWPLAVIHAQ</sequence>
<evidence type="ECO:0000313" key="3">
    <source>
        <dbReference type="EMBL" id="KKA16181.1"/>
    </source>
</evidence>
<evidence type="ECO:0000256" key="2">
    <source>
        <dbReference type="SAM" id="Phobius"/>
    </source>
</evidence>
<dbReference type="PANTHER" id="PTHR36819">
    <property type="entry name" value="REGULATOR OF PHOSPHOLIPASE D SRF1"/>
    <property type="match status" value="1"/>
</dbReference>
<comment type="caution">
    <text evidence="3">The sequence shown here is derived from an EMBL/GenBank/DDBJ whole genome shotgun (WGS) entry which is preliminary data.</text>
</comment>
<keyword evidence="2" id="KW-0812">Transmembrane</keyword>
<keyword evidence="2" id="KW-1133">Transmembrane helix</keyword>
<feature type="transmembrane region" description="Helical" evidence="2">
    <location>
        <begin position="291"/>
        <end position="312"/>
    </location>
</feature>
<dbReference type="RefSeq" id="XP_013322793.1">
    <property type="nucleotide sequence ID" value="XM_013467339.1"/>
</dbReference>
<name>A0A0F4YE40_RASE3</name>
<dbReference type="GeneID" id="25313323"/>
<gene>
    <name evidence="3" type="ORF">T310_10254</name>
</gene>
<evidence type="ECO:0008006" key="5">
    <source>
        <dbReference type="Google" id="ProtNLM"/>
    </source>
</evidence>
<dbReference type="OrthoDB" id="2589563at2759"/>
<protein>
    <recommendedName>
        <fullName evidence="5">Regulator of phospholipase D SRF1</fullName>
    </recommendedName>
</protein>
<keyword evidence="4" id="KW-1185">Reference proteome</keyword>
<feature type="transmembrane region" description="Helical" evidence="2">
    <location>
        <begin position="254"/>
        <end position="271"/>
    </location>
</feature>
<accession>A0A0F4YE40</accession>
<dbReference type="PANTHER" id="PTHR36819:SF1">
    <property type="entry name" value="REGULATOR OF PHOSPHOLIPASE D SRF1"/>
    <property type="match status" value="1"/>
</dbReference>
<feature type="transmembrane region" description="Helical" evidence="2">
    <location>
        <begin position="214"/>
        <end position="234"/>
    </location>
</feature>
<dbReference type="GO" id="GO:0000324">
    <property type="term" value="C:fungal-type vacuole"/>
    <property type="evidence" value="ECO:0007669"/>
    <property type="project" value="TreeGrafter"/>
</dbReference>
<dbReference type="EMBL" id="LASV01000819">
    <property type="protein sequence ID" value="KKA16181.1"/>
    <property type="molecule type" value="Genomic_DNA"/>
</dbReference>
<evidence type="ECO:0000313" key="4">
    <source>
        <dbReference type="Proteomes" id="UP000053958"/>
    </source>
</evidence>
<feature type="compositionally biased region" description="Basic and acidic residues" evidence="1">
    <location>
        <begin position="28"/>
        <end position="37"/>
    </location>
</feature>
<dbReference type="AlphaFoldDB" id="A0A0F4YE40"/>
<evidence type="ECO:0000256" key="1">
    <source>
        <dbReference type="SAM" id="MobiDB-lite"/>
    </source>
</evidence>
<keyword evidence="2" id="KW-0472">Membrane</keyword>
<dbReference type="Proteomes" id="UP000053958">
    <property type="component" value="Unassembled WGS sequence"/>
</dbReference>
<feature type="region of interest" description="Disordered" evidence="1">
    <location>
        <begin position="1"/>
        <end position="71"/>
    </location>
</feature>
<feature type="compositionally biased region" description="Polar residues" evidence="1">
    <location>
        <begin position="8"/>
        <end position="27"/>
    </location>
</feature>
<proteinExistence type="predicted"/>
<feature type="compositionally biased region" description="Low complexity" evidence="1">
    <location>
        <begin position="41"/>
        <end position="51"/>
    </location>
</feature>
<dbReference type="GO" id="GO:0071944">
    <property type="term" value="C:cell periphery"/>
    <property type="evidence" value="ECO:0007669"/>
    <property type="project" value="TreeGrafter"/>
</dbReference>
<organism evidence="3 4">
    <name type="scientific">Rasamsonia emersonii (strain ATCC 16479 / CBS 393.64 / IMI 116815)</name>
    <dbReference type="NCBI Taxonomy" id="1408163"/>
    <lineage>
        <taxon>Eukaryota</taxon>
        <taxon>Fungi</taxon>
        <taxon>Dikarya</taxon>
        <taxon>Ascomycota</taxon>
        <taxon>Pezizomycotina</taxon>
        <taxon>Eurotiomycetes</taxon>
        <taxon>Eurotiomycetidae</taxon>
        <taxon>Eurotiales</taxon>
        <taxon>Trichocomaceae</taxon>
        <taxon>Rasamsonia</taxon>
    </lineage>
</organism>
<reference evidence="3 4" key="1">
    <citation type="submission" date="2015-04" db="EMBL/GenBank/DDBJ databases">
        <authorList>
            <person name="Heijne W.H."/>
            <person name="Fedorova N.D."/>
            <person name="Nierman W.C."/>
            <person name="Vollebregt A.W."/>
            <person name="Zhao Z."/>
            <person name="Wu L."/>
            <person name="Kumar M."/>
            <person name="Stam H."/>
            <person name="van den Berg M.A."/>
            <person name="Pel H.J."/>
        </authorList>
    </citation>
    <scope>NUCLEOTIDE SEQUENCE [LARGE SCALE GENOMIC DNA]</scope>
    <source>
        <strain evidence="3 4">CBS 393.64</strain>
    </source>
</reference>
<feature type="transmembrane region" description="Helical" evidence="2">
    <location>
        <begin position="341"/>
        <end position="362"/>
    </location>
</feature>
<dbReference type="InterPro" id="IPR037737">
    <property type="entry name" value="Srf1"/>
</dbReference>